<dbReference type="EMBL" id="CP019344">
    <property type="protein sequence ID" value="ARN77312.1"/>
    <property type="molecule type" value="Genomic_DNA"/>
</dbReference>
<protein>
    <submittedName>
        <fullName evidence="1">Uncharacterized protein</fullName>
    </submittedName>
</protein>
<dbReference type="AlphaFoldDB" id="A0A1W6MI96"/>
<dbReference type="Proteomes" id="UP000193431">
    <property type="component" value="Chromosome"/>
</dbReference>
<proteinExistence type="predicted"/>
<sequence>MATISTSVIDGLHVWSHSLTVSDDSHNHDFSTGSSMGRRLLISHSNCEHDHGVLSFIKKLFDGNDHEDDSQLIIKISKNVKVLVAQEYPSLFIPSYNHSHHFWYFDSWNVFFESTPAPPPKHLA</sequence>
<dbReference type="RefSeq" id="WP_085766119.1">
    <property type="nucleotide sequence ID" value="NZ_CP019344.1"/>
</dbReference>
<evidence type="ECO:0000313" key="1">
    <source>
        <dbReference type="EMBL" id="ARN77312.1"/>
    </source>
</evidence>
<evidence type="ECO:0000313" key="2">
    <source>
        <dbReference type="Proteomes" id="UP000193431"/>
    </source>
</evidence>
<keyword evidence="2" id="KW-1185">Reference proteome</keyword>
<gene>
    <name evidence="1" type="ORF">BST97_04565</name>
</gene>
<accession>A0A1W6MI96</accession>
<dbReference type="STRING" id="331648.BST97_04565"/>
<reference evidence="1 2" key="1">
    <citation type="submission" date="2016-11" db="EMBL/GenBank/DDBJ databases">
        <title>Trade-off between light-utilization and light-protection in marine flavobacteria.</title>
        <authorList>
            <person name="Kumagai Y."/>
        </authorList>
    </citation>
    <scope>NUCLEOTIDE SEQUENCE [LARGE SCALE GENOMIC DNA]</scope>
    <source>
        <strain evidence="1 2">JCM 13191</strain>
    </source>
</reference>
<organism evidence="1 2">
    <name type="scientific">Nonlabens spongiae</name>
    <dbReference type="NCBI Taxonomy" id="331648"/>
    <lineage>
        <taxon>Bacteria</taxon>
        <taxon>Pseudomonadati</taxon>
        <taxon>Bacteroidota</taxon>
        <taxon>Flavobacteriia</taxon>
        <taxon>Flavobacteriales</taxon>
        <taxon>Flavobacteriaceae</taxon>
        <taxon>Nonlabens</taxon>
    </lineage>
</organism>
<name>A0A1W6MI96_9FLAO</name>